<dbReference type="Proteomes" id="UP000472271">
    <property type="component" value="Chromosome 20"/>
</dbReference>
<keyword evidence="3" id="KW-1185">Reference proteome</keyword>
<accession>A0A673CLS5</accession>
<reference evidence="2" key="1">
    <citation type="submission" date="2019-06" db="EMBL/GenBank/DDBJ databases">
        <authorList>
            <consortium name="Wellcome Sanger Institute Data Sharing"/>
        </authorList>
    </citation>
    <scope>NUCLEOTIDE SEQUENCE [LARGE SCALE GENOMIC DNA]</scope>
</reference>
<reference evidence="2" key="3">
    <citation type="submission" date="2025-09" db="UniProtKB">
        <authorList>
            <consortium name="Ensembl"/>
        </authorList>
    </citation>
    <scope>IDENTIFICATION</scope>
</reference>
<reference evidence="2" key="2">
    <citation type="submission" date="2025-08" db="UniProtKB">
        <authorList>
            <consortium name="Ensembl"/>
        </authorList>
    </citation>
    <scope>IDENTIFICATION</scope>
</reference>
<evidence type="ECO:0000313" key="2">
    <source>
        <dbReference type="Ensembl" id="ENSSORP00005054269.1"/>
    </source>
</evidence>
<dbReference type="PANTHER" id="PTHR33504">
    <property type="entry name" value="NADH DEHYDROGENASE (UBIQUINONE) 1 BETA SUBCOMPLEX, 4"/>
    <property type="match status" value="1"/>
</dbReference>
<evidence type="ECO:0000313" key="3">
    <source>
        <dbReference type="Proteomes" id="UP000472271"/>
    </source>
</evidence>
<feature type="coiled-coil region" evidence="1">
    <location>
        <begin position="151"/>
        <end position="182"/>
    </location>
</feature>
<keyword evidence="1" id="KW-0175">Coiled coil</keyword>
<dbReference type="PANTHER" id="PTHR33504:SF2">
    <property type="entry name" value="PROTEIN MFI"/>
    <property type="match status" value="1"/>
</dbReference>
<name>A0A673CLS5_9TELE</name>
<organism evidence="2 3">
    <name type="scientific">Sphaeramia orbicularis</name>
    <name type="common">orbiculate cardinalfish</name>
    <dbReference type="NCBI Taxonomy" id="375764"/>
    <lineage>
        <taxon>Eukaryota</taxon>
        <taxon>Metazoa</taxon>
        <taxon>Chordata</taxon>
        <taxon>Craniata</taxon>
        <taxon>Vertebrata</taxon>
        <taxon>Euteleostomi</taxon>
        <taxon>Actinopterygii</taxon>
        <taxon>Neopterygii</taxon>
        <taxon>Teleostei</taxon>
        <taxon>Neoteleostei</taxon>
        <taxon>Acanthomorphata</taxon>
        <taxon>Gobiaria</taxon>
        <taxon>Kurtiformes</taxon>
        <taxon>Apogonoidei</taxon>
        <taxon>Apogonidae</taxon>
        <taxon>Apogoninae</taxon>
        <taxon>Sphaeramia</taxon>
    </lineage>
</organism>
<sequence length="193" mass="23211">MYFPIFNSLIITVCSSFLYNPADRLTSVLLCQAELLDATAGVFIRFRLGGISFPPNIYYKVFTYRPITDMCASSPRDYTKPGRRKPEDQTGWYRRMENNGWRLFNESTVIGADKKLDFHYSKLQRRQDVDRWRKRRKLEWLRHMYRRGRLQSRLAMDATEKNEEVQEEEQEEQEELEELEELLTWSNTLNFEE</sequence>
<evidence type="ECO:0000256" key="1">
    <source>
        <dbReference type="SAM" id="Coils"/>
    </source>
</evidence>
<dbReference type="AlphaFoldDB" id="A0A673CLS5"/>
<proteinExistence type="predicted"/>
<protein>
    <submittedName>
        <fullName evidence="2">Uncharacterized protein</fullName>
    </submittedName>
</protein>
<dbReference type="Ensembl" id="ENSSORT00005055542.1">
    <property type="protein sequence ID" value="ENSSORP00005054269.1"/>
    <property type="gene ID" value="ENSSORG00005024326.1"/>
</dbReference>